<keyword evidence="1" id="KW-0812">Transmembrane</keyword>
<feature type="transmembrane region" description="Helical" evidence="1">
    <location>
        <begin position="147"/>
        <end position="169"/>
    </location>
</feature>
<reference evidence="3" key="1">
    <citation type="submission" date="2016-10" db="EMBL/GenBank/DDBJ databases">
        <authorList>
            <person name="Varghese N."/>
            <person name="Submissions S."/>
        </authorList>
    </citation>
    <scope>NUCLEOTIDE SEQUENCE [LARGE SCALE GENOMIC DNA]</scope>
    <source>
        <strain evidence="3">PL19</strain>
    </source>
</reference>
<evidence type="ECO:0000313" key="2">
    <source>
        <dbReference type="EMBL" id="SFL12325.1"/>
    </source>
</evidence>
<keyword evidence="1" id="KW-0472">Membrane</keyword>
<dbReference type="AlphaFoldDB" id="A0A1I4F2W2"/>
<accession>A0A1I4F2W2</accession>
<dbReference type="PROSITE" id="PS51257">
    <property type="entry name" value="PROKAR_LIPOPROTEIN"/>
    <property type="match status" value="1"/>
</dbReference>
<feature type="transmembrane region" description="Helical" evidence="1">
    <location>
        <begin position="24"/>
        <end position="42"/>
    </location>
</feature>
<gene>
    <name evidence="2" type="ORF">SAMN05192584_11399</name>
</gene>
<name>A0A1I4F2W2_9ACTN</name>
<dbReference type="OrthoDB" id="1550909at2"/>
<proteinExistence type="predicted"/>
<dbReference type="EMBL" id="FOSG01000013">
    <property type="protein sequence ID" value="SFL12325.1"/>
    <property type="molecule type" value="Genomic_DNA"/>
</dbReference>
<organism evidence="2 3">
    <name type="scientific">Streptomyces pini</name>
    <dbReference type="NCBI Taxonomy" id="1520580"/>
    <lineage>
        <taxon>Bacteria</taxon>
        <taxon>Bacillati</taxon>
        <taxon>Actinomycetota</taxon>
        <taxon>Actinomycetes</taxon>
        <taxon>Kitasatosporales</taxon>
        <taxon>Streptomycetaceae</taxon>
        <taxon>Streptomyces</taxon>
    </lineage>
</organism>
<feature type="transmembrane region" description="Helical" evidence="1">
    <location>
        <begin position="48"/>
        <end position="70"/>
    </location>
</feature>
<protein>
    <submittedName>
        <fullName evidence="2">Uncharacterized protein</fullName>
    </submittedName>
</protein>
<dbReference type="Proteomes" id="UP000198928">
    <property type="component" value="Unassembled WGS sequence"/>
</dbReference>
<keyword evidence="3" id="KW-1185">Reference proteome</keyword>
<feature type="transmembrane region" description="Helical" evidence="1">
    <location>
        <begin position="118"/>
        <end position="135"/>
    </location>
</feature>
<keyword evidence="1" id="KW-1133">Transmembrane helix</keyword>
<evidence type="ECO:0000313" key="3">
    <source>
        <dbReference type="Proteomes" id="UP000198928"/>
    </source>
</evidence>
<dbReference type="RefSeq" id="WP_093850844.1">
    <property type="nucleotide sequence ID" value="NZ_FOSG01000013.1"/>
</dbReference>
<evidence type="ECO:0000256" key="1">
    <source>
        <dbReference type="SAM" id="Phobius"/>
    </source>
</evidence>
<sequence>MREPGRTGRPDWLFGTGATPAQKVLAHAVAAAGCAVLAVYGRDEGWTWWQWVLGLLLVWDLAGGVVANGLDTAKRFYHSPPPLGTGTVGRFLHHPVGFTAAHVQPVAAGLAFDGGPWWWGPLWYLWALAGAVLVARVRESLRRPVALGAVGLGAMVAPLVTAPGGMAWLPVVLLLKLVLAHGVPEGAAGPAGPAAGCPPR</sequence>